<name>A0ABV5ZBM8_9GAMM</name>
<evidence type="ECO:0000313" key="2">
    <source>
        <dbReference type="Proteomes" id="UP001589628"/>
    </source>
</evidence>
<sequence>MNAEHPALQVHLQAQALELSRQARRQAACPPSSPGWVSTLHQFAHWQPQLERFAKRHPWLLVCAAAGLAAYCVQRPQALPVWIQQSEWLLSWLEEEEP</sequence>
<evidence type="ECO:0000313" key="1">
    <source>
        <dbReference type="EMBL" id="MFB9886018.1"/>
    </source>
</evidence>
<protein>
    <submittedName>
        <fullName evidence="1">Uncharacterized protein</fullName>
    </submittedName>
</protein>
<dbReference type="EMBL" id="JBHLZN010000002">
    <property type="protein sequence ID" value="MFB9886018.1"/>
    <property type="molecule type" value="Genomic_DNA"/>
</dbReference>
<keyword evidence="2" id="KW-1185">Reference proteome</keyword>
<reference evidence="1 2" key="1">
    <citation type="submission" date="2024-09" db="EMBL/GenBank/DDBJ databases">
        <authorList>
            <person name="Sun Q."/>
            <person name="Mori K."/>
        </authorList>
    </citation>
    <scope>NUCLEOTIDE SEQUENCE [LARGE SCALE GENOMIC DNA]</scope>
    <source>
        <strain evidence="1 2">ATCC 51285</strain>
    </source>
</reference>
<dbReference type="Proteomes" id="UP001589628">
    <property type="component" value="Unassembled WGS sequence"/>
</dbReference>
<proteinExistence type="predicted"/>
<gene>
    <name evidence="1" type="ORF">ACFFLH_06325</name>
</gene>
<accession>A0ABV5ZBM8</accession>
<organism evidence="1 2">
    <name type="scientific">Balneatrix alpica</name>
    <dbReference type="NCBI Taxonomy" id="75684"/>
    <lineage>
        <taxon>Bacteria</taxon>
        <taxon>Pseudomonadati</taxon>
        <taxon>Pseudomonadota</taxon>
        <taxon>Gammaproteobacteria</taxon>
        <taxon>Oceanospirillales</taxon>
        <taxon>Balneatrichaceae</taxon>
        <taxon>Balneatrix</taxon>
    </lineage>
</organism>
<comment type="caution">
    <text evidence="1">The sequence shown here is derived from an EMBL/GenBank/DDBJ whole genome shotgun (WGS) entry which is preliminary data.</text>
</comment>
<dbReference type="RefSeq" id="WP_027311523.1">
    <property type="nucleotide sequence ID" value="NZ_JAUESS010000007.1"/>
</dbReference>